<keyword evidence="2" id="KW-0812">Transmembrane</keyword>
<reference evidence="3" key="1">
    <citation type="submission" date="2021-01" db="EMBL/GenBank/DDBJ databases">
        <authorList>
            <person name="Corre E."/>
            <person name="Pelletier E."/>
            <person name="Niang G."/>
            <person name="Scheremetjew M."/>
            <person name="Finn R."/>
            <person name="Kale V."/>
            <person name="Holt S."/>
            <person name="Cochrane G."/>
            <person name="Meng A."/>
            <person name="Brown T."/>
            <person name="Cohen L."/>
        </authorList>
    </citation>
    <scope>NUCLEOTIDE SEQUENCE</scope>
    <source>
        <strain evidence="3">UTEX LB 985</strain>
    </source>
</reference>
<feature type="region of interest" description="Disordered" evidence="1">
    <location>
        <begin position="73"/>
        <end position="106"/>
    </location>
</feature>
<protein>
    <submittedName>
        <fullName evidence="3">Uncharacterized protein</fullName>
    </submittedName>
</protein>
<evidence type="ECO:0000313" key="3">
    <source>
        <dbReference type="EMBL" id="CAD9454414.1"/>
    </source>
</evidence>
<dbReference type="EMBL" id="HBGU01031681">
    <property type="protein sequence ID" value="CAD9454414.1"/>
    <property type="molecule type" value="Transcribed_RNA"/>
</dbReference>
<dbReference type="AlphaFoldDB" id="A0A7S2DHB3"/>
<evidence type="ECO:0000256" key="2">
    <source>
        <dbReference type="SAM" id="Phobius"/>
    </source>
</evidence>
<accession>A0A7S2DHB3</accession>
<feature type="transmembrane region" description="Helical" evidence="2">
    <location>
        <begin position="22"/>
        <end position="40"/>
    </location>
</feature>
<proteinExistence type="predicted"/>
<keyword evidence="2" id="KW-0472">Membrane</keyword>
<feature type="compositionally biased region" description="Pro residues" evidence="1">
    <location>
        <begin position="81"/>
        <end position="93"/>
    </location>
</feature>
<gene>
    <name evidence="3" type="ORF">CBRE1094_LOCUS17310</name>
</gene>
<evidence type="ECO:0000256" key="1">
    <source>
        <dbReference type="SAM" id="MobiDB-lite"/>
    </source>
</evidence>
<name>A0A7S2DHB3_9EUKA</name>
<keyword evidence="2" id="KW-1133">Transmembrane helix</keyword>
<sequence length="106" mass="10921">MAATALLGSISADNIFGYTSQFWGTFLSSIGIFVAAVGTGRSATEQAKKDLNENIISPEVKLLGQGGKFVVDSLSDATPSLTPPPPPPPPPPLLLREGADVTPSTL</sequence>
<organism evidence="3">
    <name type="scientific">Haptolina brevifila</name>
    <dbReference type="NCBI Taxonomy" id="156173"/>
    <lineage>
        <taxon>Eukaryota</taxon>
        <taxon>Haptista</taxon>
        <taxon>Haptophyta</taxon>
        <taxon>Prymnesiophyceae</taxon>
        <taxon>Prymnesiales</taxon>
        <taxon>Prymnesiaceae</taxon>
        <taxon>Haptolina</taxon>
    </lineage>
</organism>